<organism evidence="2 3">
    <name type="scientific">Shearwaterpox virus</name>
    <dbReference type="NCBI Taxonomy" id="1974596"/>
    <lineage>
        <taxon>Viruses</taxon>
        <taxon>Varidnaviria</taxon>
        <taxon>Bamfordvirae</taxon>
        <taxon>Nucleocytoviricota</taxon>
        <taxon>Pokkesviricetes</taxon>
        <taxon>Chitovirales</taxon>
        <taxon>Poxviridae</taxon>
        <taxon>Chordopoxvirinae</taxon>
        <taxon>Avipoxvirus</taxon>
        <taxon>Avipoxvirus canarypox</taxon>
        <taxon>Canarypox virus</taxon>
    </lineage>
</organism>
<evidence type="ECO:0000256" key="1">
    <source>
        <dbReference type="SAM" id="Phobius"/>
    </source>
</evidence>
<proteinExistence type="predicted"/>
<feature type="transmembrane region" description="Helical" evidence="1">
    <location>
        <begin position="44"/>
        <end position="67"/>
    </location>
</feature>
<keyword evidence="1" id="KW-0472">Membrane</keyword>
<keyword evidence="1" id="KW-0812">Transmembrane</keyword>
<protein>
    <submittedName>
        <fullName evidence="2">SWPV1-190</fullName>
    </submittedName>
</protein>
<gene>
    <name evidence="2" type="primary">SWPV1-190</name>
</gene>
<feature type="transmembrane region" description="Helical" evidence="1">
    <location>
        <begin position="15"/>
        <end position="37"/>
    </location>
</feature>
<accession>A0A1V0S812</accession>
<dbReference type="EMBL" id="KX857216">
    <property type="protein sequence ID" value="ARF02764.1"/>
    <property type="molecule type" value="Genomic_DNA"/>
</dbReference>
<keyword evidence="1" id="KW-1133">Transmembrane helix</keyword>
<evidence type="ECO:0000313" key="2">
    <source>
        <dbReference type="EMBL" id="ARF02764.1"/>
    </source>
</evidence>
<reference evidence="2 3" key="1">
    <citation type="journal article" date="2017" name="BMC Genomics">
        <title>Genomic characterization of two novel pathogenic avipoxviruses isolated from pacific shearwaters (Ardenna spp.).</title>
        <authorList>
            <person name="Sarker S."/>
            <person name="Das S."/>
            <person name="Lavers J.L."/>
            <person name="Hutton I."/>
            <person name="Helbig K."/>
            <person name="Imbery J."/>
            <person name="Upton C."/>
            <person name="Raidal S.R."/>
        </authorList>
    </citation>
    <scope>NUCLEOTIDE SEQUENCE [LARGE SCALE GENOMIC DNA]</scope>
    <source>
        <strain evidence="2 3">SWPV-1</strain>
    </source>
</reference>
<evidence type="ECO:0000313" key="3">
    <source>
        <dbReference type="Proteomes" id="UP000315116"/>
    </source>
</evidence>
<dbReference type="Proteomes" id="UP000315116">
    <property type="component" value="Segment"/>
</dbReference>
<name>A0A1V0S812_CNPV</name>
<sequence>MNNQEDPPTNKDKNIAYDIFFGTIIFMLITAILLKIFSLNVGTLLNIIILGYMIKLLIIVISVYLSITVY</sequence>